<evidence type="ECO:0000256" key="5">
    <source>
        <dbReference type="ARBA" id="ARBA00022729"/>
    </source>
</evidence>
<keyword evidence="7 12" id="KW-0406">Ion transport</keyword>
<evidence type="ECO:0000256" key="1">
    <source>
        <dbReference type="ARBA" id="ARBA00004571"/>
    </source>
</evidence>
<evidence type="ECO:0000313" key="16">
    <source>
        <dbReference type="EMBL" id="MHO06655.1"/>
    </source>
</evidence>
<evidence type="ECO:0000256" key="3">
    <source>
        <dbReference type="ARBA" id="ARBA00022452"/>
    </source>
</evidence>
<feature type="binding site" evidence="12">
    <location>
        <position position="248"/>
    </location>
    <ligand>
        <name>Ca(2+)</name>
        <dbReference type="ChEBI" id="CHEBI:29108"/>
        <label>2</label>
    </ligand>
</feature>
<keyword evidence="2 12" id="KW-0813">Transport</keyword>
<evidence type="ECO:0000259" key="15">
    <source>
        <dbReference type="Pfam" id="PF07715"/>
    </source>
</evidence>
<evidence type="ECO:0000259" key="14">
    <source>
        <dbReference type="Pfam" id="PF00593"/>
    </source>
</evidence>
<dbReference type="Pfam" id="PF07715">
    <property type="entry name" value="Plug"/>
    <property type="match status" value="1"/>
</dbReference>
<feature type="binding site" evidence="12">
    <location>
        <position position="247"/>
    </location>
    <ligand>
        <name>Ca(2+)</name>
        <dbReference type="ChEBI" id="CHEBI:29108"/>
        <label>2</label>
    </ligand>
</feature>
<dbReference type="EMBL" id="RNRV01000049">
    <property type="protein sequence ID" value="MHO06655.1"/>
    <property type="molecule type" value="Genomic_DNA"/>
</dbReference>
<comment type="function">
    <text evidence="12">Involved in the active translocation of vitamin B12 (cyanocobalamin) across the outer membrane to the periplasmic space. It derives its energy for transport by interacting with the trans-periplasmic membrane protein TonB.</text>
</comment>
<dbReference type="PANTHER" id="PTHR30069:SF53">
    <property type="entry name" value="COLICIN I RECEPTOR-RELATED"/>
    <property type="match status" value="1"/>
</dbReference>
<feature type="domain" description="TonB-dependent receptor-like beta-barrel" evidence="14">
    <location>
        <begin position="227"/>
        <end position="599"/>
    </location>
</feature>
<comment type="similarity">
    <text evidence="12">Belongs to the TonB-dependent receptor family. BtuB (TC 1.B.14.3.1) subfamily.</text>
</comment>
<dbReference type="CDD" id="cd01347">
    <property type="entry name" value="ligand_gated_channel"/>
    <property type="match status" value="1"/>
</dbReference>
<dbReference type="HAMAP" id="MF_01531">
    <property type="entry name" value="BtuB"/>
    <property type="match status" value="1"/>
</dbReference>
<accession>A0A3L0WCR3</accession>
<feature type="binding site" evidence="12">
    <location>
        <position position="83"/>
    </location>
    <ligand>
        <name>cyanocob(III)alamin</name>
        <dbReference type="ChEBI" id="CHEBI:17439"/>
    </ligand>
</feature>
<evidence type="ECO:0000256" key="8">
    <source>
        <dbReference type="ARBA" id="ARBA00023077"/>
    </source>
</evidence>
<keyword evidence="5 12" id="KW-0732">Signal</keyword>
<feature type="binding site" evidence="12">
    <location>
        <position position="211"/>
    </location>
    <ligand>
        <name>Ca(2+)</name>
        <dbReference type="ChEBI" id="CHEBI:29108"/>
        <label>2</label>
    </ligand>
</feature>
<dbReference type="GO" id="GO:0015420">
    <property type="term" value="F:ABC-type vitamin B12 transporter activity"/>
    <property type="evidence" value="ECO:0007669"/>
    <property type="project" value="InterPro"/>
</dbReference>
<dbReference type="SUPFAM" id="SSF56935">
    <property type="entry name" value="Porins"/>
    <property type="match status" value="1"/>
</dbReference>
<dbReference type="InterPro" id="IPR012910">
    <property type="entry name" value="Plug_dom"/>
</dbReference>
<feature type="short sequence motif" description="TonB box" evidence="12">
    <location>
        <begin position="26"/>
        <end position="33"/>
    </location>
</feature>
<dbReference type="PANTHER" id="PTHR30069">
    <property type="entry name" value="TONB-DEPENDENT OUTER MEMBRANE RECEPTOR"/>
    <property type="match status" value="1"/>
</dbReference>
<keyword evidence="8 12" id="KW-0798">TonB box</keyword>
<keyword evidence="16" id="KW-0675">Receptor</keyword>
<dbReference type="GO" id="GO:0046872">
    <property type="term" value="F:metal ion binding"/>
    <property type="evidence" value="ECO:0007669"/>
    <property type="project" value="UniProtKB-KW"/>
</dbReference>
<dbReference type="InterPro" id="IPR010101">
    <property type="entry name" value="B12_transptr_BtuB"/>
</dbReference>
<dbReference type="PROSITE" id="PS52016">
    <property type="entry name" value="TONB_DEPENDENT_REC_3"/>
    <property type="match status" value="1"/>
</dbReference>
<dbReference type="GO" id="GO:0046930">
    <property type="term" value="C:pore complex"/>
    <property type="evidence" value="ECO:0007669"/>
    <property type="project" value="UniProtKB-KW"/>
</dbReference>
<dbReference type="InterPro" id="IPR036942">
    <property type="entry name" value="Beta-barrel_TonB_sf"/>
</dbReference>
<feature type="binding site" evidence="12">
    <location>
        <position position="200"/>
    </location>
    <ligand>
        <name>Ca(2+)</name>
        <dbReference type="ChEBI" id="CHEBI:29108"/>
        <label>1</label>
    </ligand>
</feature>
<evidence type="ECO:0000256" key="12">
    <source>
        <dbReference type="HAMAP-Rule" id="MF_01531"/>
    </source>
</evidence>
<comment type="subcellular location">
    <subcellularLocation>
        <location evidence="1 12 13">Cell outer membrane</location>
        <topology evidence="1 12 13">Multi-pass membrane protein</topology>
    </subcellularLocation>
</comment>
<dbReference type="Gene3D" id="2.170.130.10">
    <property type="entry name" value="TonB-dependent receptor, plug domain"/>
    <property type="match status" value="1"/>
</dbReference>
<gene>
    <name evidence="12" type="primary">btuB</name>
    <name evidence="16" type="ORF">D9F05_20290</name>
</gene>
<feature type="binding site" evidence="12">
    <location>
        <position position="85"/>
    </location>
    <ligand>
        <name>cyanocob(III)alamin</name>
        <dbReference type="ChEBI" id="CHEBI:17439"/>
    </ligand>
</feature>
<keyword evidence="9 12" id="KW-0626">Porin</keyword>
<dbReference type="InterPro" id="IPR000531">
    <property type="entry name" value="Beta-barrel_TonB"/>
</dbReference>
<feature type="signal peptide" evidence="12">
    <location>
        <begin position="1"/>
        <end position="17"/>
    </location>
</feature>
<dbReference type="Pfam" id="PF00593">
    <property type="entry name" value="TonB_dep_Rec_b-barrel"/>
    <property type="match status" value="1"/>
</dbReference>
<keyword evidence="10 12" id="KW-0472">Membrane</keyword>
<evidence type="ECO:0000256" key="6">
    <source>
        <dbReference type="ARBA" id="ARBA00022837"/>
    </source>
</evidence>
<protein>
    <recommendedName>
        <fullName evidence="12">Vitamin B12 transporter BtuB</fullName>
    </recommendedName>
    <alternativeName>
        <fullName evidence="12">Cobalamin receptor</fullName>
    </alternativeName>
    <alternativeName>
        <fullName evidence="12">Outer membrane cobalamin translocator</fullName>
    </alternativeName>
</protein>
<comment type="caution">
    <text evidence="12">Lacks conserved residue(s) required for the propagation of feature annotation.</text>
</comment>
<comment type="caution">
    <text evidence="16">The sequence shown here is derived from an EMBL/GenBank/DDBJ whole genome shotgun (WGS) entry which is preliminary data.</text>
</comment>
<evidence type="ECO:0000256" key="10">
    <source>
        <dbReference type="ARBA" id="ARBA00023136"/>
    </source>
</evidence>
<evidence type="ECO:0000256" key="4">
    <source>
        <dbReference type="ARBA" id="ARBA00022692"/>
    </source>
</evidence>
<feature type="chain" id="PRO_5018343652" description="Vitamin B12 transporter BtuB" evidence="12">
    <location>
        <begin position="18"/>
        <end position="625"/>
    </location>
</feature>
<reference evidence="16" key="1">
    <citation type="submission" date="2018-10" db="EMBL/GenBank/DDBJ databases">
        <authorList>
            <consortium name="NARMS: The National Antimicrobial Resistance Monitoring System"/>
        </authorList>
    </citation>
    <scope>NUCLEOTIDE SEQUENCE [LARGE SCALE GENOMIC DNA]</scope>
    <source>
        <strain evidence="16">CVM N17EC0388</strain>
    </source>
</reference>
<evidence type="ECO:0000256" key="13">
    <source>
        <dbReference type="PROSITE-ProRule" id="PRU01360"/>
    </source>
</evidence>
<name>A0A3L0WCR3_ECOLX</name>
<keyword evidence="4 12" id="KW-0812">Transmembrane</keyword>
<feature type="domain" description="TonB-dependent receptor plug" evidence="15">
    <location>
        <begin position="40"/>
        <end position="145"/>
    </location>
</feature>
<dbReference type="GO" id="GO:0015288">
    <property type="term" value="F:porin activity"/>
    <property type="evidence" value="ECO:0007669"/>
    <property type="project" value="UniProtKB-KW"/>
</dbReference>
<dbReference type="GO" id="GO:0006811">
    <property type="term" value="P:monoatomic ion transport"/>
    <property type="evidence" value="ECO:0007669"/>
    <property type="project" value="UniProtKB-KW"/>
</dbReference>
<feature type="short sequence motif" description="TonB C-terminal box" evidence="12">
    <location>
        <begin position="608"/>
        <end position="625"/>
    </location>
</feature>
<keyword evidence="6 12" id="KW-0106">Calcium</keyword>
<dbReference type="GO" id="GO:0009279">
    <property type="term" value="C:cell outer membrane"/>
    <property type="evidence" value="ECO:0007669"/>
    <property type="project" value="UniProtKB-SubCell"/>
</dbReference>
<dbReference type="Gene3D" id="2.40.170.20">
    <property type="entry name" value="TonB-dependent receptor, beta-barrel domain"/>
    <property type="match status" value="1"/>
</dbReference>
<keyword evidence="3 12" id="KW-1134">Transmembrane beta strand</keyword>
<dbReference type="InterPro" id="IPR039426">
    <property type="entry name" value="TonB-dep_rcpt-like"/>
</dbReference>
<sequence precursor="true">MSKKLLVAALLPTAAFAQPLTIPVNPTMVVTATRVAQPASSVLAPVNVVTRDEIDRLQAQTVTDVVKTLPGVEVVSNGGRGQLSSLRVRGGTSSQTLVLVDGVRSASLTAGMTELNNLPLNQVERIEYIRGARATIYGSDAIGGVINIITRPDPATNKHKFNVGAGSHKQRQAAFSSASQIGEAGQLKVAGGFDDETGYNVHPIAGVNDGDKHGHRGYNAMLDYQHALTGNWDLFGTTRWFRNIAQYDRSSAASAWGPAYHQRNETWTENQSYQLGSRYHDERYLSELRGAFSKQDAYDYPDSSGRDQATDRIYTRQYTLNWVNNVKLDENWTLGGGADWQRDMLDASSRSSGTAFPSDADERDNTGLYALAQFDNQTWQAELSGRSDDNKQFGRHNTWQTGAGWRFAEDYRLSARYGTGFRAPSFNDLYYPSSGNPDLKPEESKSRELMLDGQTAGVEWRVTGYRNDFEQMIQWAPTNPSDSNSLWSPQNVGKARIEGIELEGEFDTGWLSHRVSAEYKDPKDKVTDKQLQLISRKGAKWVTQAQWQQLDGSLSWIYQGERYGDAANTTQLGGYSVWNLAVGYQVAPSWKVSGKINNLLDKEYQTAVGYPADERAYYVTVDYSL</sequence>
<evidence type="ECO:0000256" key="2">
    <source>
        <dbReference type="ARBA" id="ARBA00022448"/>
    </source>
</evidence>
<evidence type="ECO:0000256" key="9">
    <source>
        <dbReference type="ARBA" id="ARBA00023114"/>
    </source>
</evidence>
<keyword evidence="11 12" id="KW-0998">Cell outer membrane</keyword>
<feature type="binding site" evidence="12">
    <location>
        <position position="211"/>
    </location>
    <ligand>
        <name>Ca(2+)</name>
        <dbReference type="ChEBI" id="CHEBI:29108"/>
        <label>1</label>
    </ligand>
</feature>
<evidence type="ECO:0000256" key="7">
    <source>
        <dbReference type="ARBA" id="ARBA00023065"/>
    </source>
</evidence>
<dbReference type="InterPro" id="IPR037066">
    <property type="entry name" value="Plug_dom_sf"/>
</dbReference>
<proteinExistence type="inferred from homology"/>
<evidence type="ECO:0000256" key="11">
    <source>
        <dbReference type="ARBA" id="ARBA00023237"/>
    </source>
</evidence>
<dbReference type="AlphaFoldDB" id="A0A3L0WCR3"/>
<organism evidence="16">
    <name type="scientific">Escherichia coli</name>
    <dbReference type="NCBI Taxonomy" id="562"/>
    <lineage>
        <taxon>Bacteria</taxon>
        <taxon>Pseudomonadati</taxon>
        <taxon>Pseudomonadota</taxon>
        <taxon>Gammaproteobacteria</taxon>
        <taxon>Enterobacterales</taxon>
        <taxon>Enterobacteriaceae</taxon>
        <taxon>Escherichia</taxon>
    </lineage>
</organism>
<feature type="binding site" evidence="12">
    <location>
        <position position="248"/>
    </location>
    <ligand>
        <name>Ca(2+)</name>
        <dbReference type="ChEBI" id="CHEBI:29108"/>
        <label>1</label>
    </ligand>
</feature>
<keyword evidence="12" id="KW-0479">Metal-binding</keyword>